<feature type="transmembrane region" description="Helical" evidence="5">
    <location>
        <begin position="108"/>
        <end position="129"/>
    </location>
</feature>
<evidence type="ECO:0000256" key="4">
    <source>
        <dbReference type="ARBA" id="ARBA00023136"/>
    </source>
</evidence>
<evidence type="ECO:0000256" key="1">
    <source>
        <dbReference type="ARBA" id="ARBA00004141"/>
    </source>
</evidence>
<protein>
    <recommendedName>
        <fullName evidence="6">Major facilitator superfamily (MFS) profile domain-containing protein</fullName>
    </recommendedName>
</protein>
<evidence type="ECO:0000256" key="3">
    <source>
        <dbReference type="ARBA" id="ARBA00022989"/>
    </source>
</evidence>
<feature type="transmembrane region" description="Helical" evidence="5">
    <location>
        <begin position="12"/>
        <end position="36"/>
    </location>
</feature>
<dbReference type="GO" id="GO:0016020">
    <property type="term" value="C:membrane"/>
    <property type="evidence" value="ECO:0007669"/>
    <property type="project" value="UniProtKB-SubCell"/>
</dbReference>
<dbReference type="Proteomes" id="UP001329430">
    <property type="component" value="Chromosome 2"/>
</dbReference>
<dbReference type="InterPro" id="IPR011701">
    <property type="entry name" value="MFS"/>
</dbReference>
<evidence type="ECO:0000256" key="2">
    <source>
        <dbReference type="ARBA" id="ARBA00022692"/>
    </source>
</evidence>
<dbReference type="SUPFAM" id="SSF103473">
    <property type="entry name" value="MFS general substrate transporter"/>
    <property type="match status" value="1"/>
</dbReference>
<name>A0AAN7VFV9_9COLE</name>
<feature type="transmembrane region" description="Helical" evidence="5">
    <location>
        <begin position="202"/>
        <end position="223"/>
    </location>
</feature>
<dbReference type="PROSITE" id="PS50850">
    <property type="entry name" value="MFS"/>
    <property type="match status" value="1"/>
</dbReference>
<feature type="transmembrane region" description="Helical" evidence="5">
    <location>
        <begin position="300"/>
        <end position="322"/>
    </location>
</feature>
<feature type="transmembrane region" description="Helical" evidence="5">
    <location>
        <begin position="174"/>
        <end position="196"/>
    </location>
</feature>
<evidence type="ECO:0000313" key="7">
    <source>
        <dbReference type="EMBL" id="KAK5647475.1"/>
    </source>
</evidence>
<dbReference type="PANTHER" id="PTHR23507">
    <property type="entry name" value="ZGC:174356"/>
    <property type="match status" value="1"/>
</dbReference>
<evidence type="ECO:0000259" key="6">
    <source>
        <dbReference type="PROSITE" id="PS50850"/>
    </source>
</evidence>
<keyword evidence="3 5" id="KW-1133">Transmembrane helix</keyword>
<dbReference type="InterPro" id="IPR036259">
    <property type="entry name" value="MFS_trans_sf"/>
</dbReference>
<feature type="transmembrane region" description="Helical" evidence="5">
    <location>
        <begin position="419"/>
        <end position="444"/>
    </location>
</feature>
<evidence type="ECO:0000313" key="8">
    <source>
        <dbReference type="Proteomes" id="UP001329430"/>
    </source>
</evidence>
<keyword evidence="2 5" id="KW-0812">Transmembrane</keyword>
<dbReference type="GO" id="GO:0022857">
    <property type="term" value="F:transmembrane transporter activity"/>
    <property type="evidence" value="ECO:0007669"/>
    <property type="project" value="InterPro"/>
</dbReference>
<comment type="caution">
    <text evidence="7">The sequence shown here is derived from an EMBL/GenBank/DDBJ whole genome shotgun (WGS) entry which is preliminary data.</text>
</comment>
<dbReference type="InterPro" id="IPR020846">
    <property type="entry name" value="MFS_dom"/>
</dbReference>
<feature type="transmembrane region" description="Helical" evidence="5">
    <location>
        <begin position="73"/>
        <end position="96"/>
    </location>
</feature>
<reference evidence="7 8" key="1">
    <citation type="journal article" date="2024" name="Insects">
        <title>An Improved Chromosome-Level Genome Assembly of the Firefly Pyrocoelia pectoralis.</title>
        <authorList>
            <person name="Fu X."/>
            <person name="Meyer-Rochow V.B."/>
            <person name="Ballantyne L."/>
            <person name="Zhu X."/>
        </authorList>
    </citation>
    <scope>NUCLEOTIDE SEQUENCE [LARGE SCALE GENOMIC DNA]</scope>
    <source>
        <strain evidence="7">XCY_ONT2</strain>
    </source>
</reference>
<dbReference type="Gene3D" id="1.20.1250.20">
    <property type="entry name" value="MFS general substrate transporter like domains"/>
    <property type="match status" value="1"/>
</dbReference>
<dbReference type="AlphaFoldDB" id="A0AAN7VFV9"/>
<evidence type="ECO:0000256" key="5">
    <source>
        <dbReference type="SAM" id="Phobius"/>
    </source>
</evidence>
<organism evidence="7 8">
    <name type="scientific">Pyrocoelia pectoralis</name>
    <dbReference type="NCBI Taxonomy" id="417401"/>
    <lineage>
        <taxon>Eukaryota</taxon>
        <taxon>Metazoa</taxon>
        <taxon>Ecdysozoa</taxon>
        <taxon>Arthropoda</taxon>
        <taxon>Hexapoda</taxon>
        <taxon>Insecta</taxon>
        <taxon>Pterygota</taxon>
        <taxon>Neoptera</taxon>
        <taxon>Endopterygota</taxon>
        <taxon>Coleoptera</taxon>
        <taxon>Polyphaga</taxon>
        <taxon>Elateriformia</taxon>
        <taxon>Elateroidea</taxon>
        <taxon>Lampyridae</taxon>
        <taxon>Lampyrinae</taxon>
        <taxon>Pyrocoelia</taxon>
    </lineage>
</organism>
<accession>A0AAN7VFV9</accession>
<sequence>MMYCTTRGFKVYVEIPVLLLSFAVMFENTISTHLVLYKTCYVTLGFNATECAMLGTGQDKNETAFLETQVQPYAAILLMGQSFIHAFIQPVLCFFLGSWSDRYGRKPILLSSFGGYIGCYLIMIVISALPQSSPWFILSSLIPICLTGGFPLIIATSVSYITDITEEKDRGVRLGSWEAAFTIGVLLGTSCSSFALKAFGYLGVYLICIGCSIAAFLYVLLLINESVVNVETENKIKNVFKLSLVKKTMSNTFEGRNLHERIMIISVMMLTLFYTVAKFSDHGILFLYLRQSFGWSLQRFTLYASFKSTVSVIGSVIGAFLLNRVLRVKETVVLIIAFFTTTCCYIFLGLANANWQIYLSGCFKCLVGAINPMARLLLSKLIERKDIGKVLGLIVTLESIIGHIGNSIFTYLYNLTLVTYPQTFCFATAGIYFFEVMLTIAILYMQNRHKRRGYVRIDSEDSTKEAT</sequence>
<comment type="subcellular location">
    <subcellularLocation>
        <location evidence="1">Membrane</location>
        <topology evidence="1">Multi-pass membrane protein</topology>
    </subcellularLocation>
</comment>
<feature type="domain" description="Major facilitator superfamily (MFS) profile" evidence="6">
    <location>
        <begin position="17"/>
        <end position="448"/>
    </location>
</feature>
<feature type="transmembrane region" description="Helical" evidence="5">
    <location>
        <begin position="390"/>
        <end position="413"/>
    </location>
</feature>
<keyword evidence="8" id="KW-1185">Reference proteome</keyword>
<feature type="transmembrane region" description="Helical" evidence="5">
    <location>
        <begin position="357"/>
        <end position="378"/>
    </location>
</feature>
<dbReference type="PANTHER" id="PTHR23507:SF39">
    <property type="entry name" value="GH23453P-RELATED"/>
    <property type="match status" value="1"/>
</dbReference>
<dbReference type="Pfam" id="PF07690">
    <property type="entry name" value="MFS_1"/>
    <property type="match status" value="1"/>
</dbReference>
<feature type="transmembrane region" description="Helical" evidence="5">
    <location>
        <begin position="135"/>
        <end position="162"/>
    </location>
</feature>
<gene>
    <name evidence="7" type="ORF">RI129_002367</name>
</gene>
<keyword evidence="4 5" id="KW-0472">Membrane</keyword>
<proteinExistence type="predicted"/>
<feature type="transmembrane region" description="Helical" evidence="5">
    <location>
        <begin position="331"/>
        <end position="351"/>
    </location>
</feature>
<feature type="transmembrane region" description="Helical" evidence="5">
    <location>
        <begin position="262"/>
        <end position="280"/>
    </location>
</feature>
<dbReference type="EMBL" id="JAVRBK010000002">
    <property type="protein sequence ID" value="KAK5647475.1"/>
    <property type="molecule type" value="Genomic_DNA"/>
</dbReference>